<name>A0A418WMC1_9SPHN</name>
<evidence type="ECO:0000259" key="1">
    <source>
        <dbReference type="Pfam" id="PF14301"/>
    </source>
</evidence>
<reference evidence="2 3" key="1">
    <citation type="submission" date="2018-09" db="EMBL/GenBank/DDBJ databases">
        <authorList>
            <person name="Zhu H."/>
        </authorList>
    </citation>
    <scope>NUCLEOTIDE SEQUENCE [LARGE SCALE GENOMIC DNA]</scope>
    <source>
        <strain evidence="2 3">K2R01-6</strain>
    </source>
</reference>
<dbReference type="Proteomes" id="UP000286100">
    <property type="component" value="Unassembled WGS sequence"/>
</dbReference>
<keyword evidence="3" id="KW-1185">Reference proteome</keyword>
<dbReference type="Pfam" id="PF14301">
    <property type="entry name" value="DUF4376"/>
    <property type="match status" value="1"/>
</dbReference>
<dbReference type="EMBL" id="QYUM01000003">
    <property type="protein sequence ID" value="RJF91141.1"/>
    <property type="molecule type" value="Genomic_DNA"/>
</dbReference>
<accession>A0A418WMC1</accession>
<feature type="domain" description="DUF4376" evidence="1">
    <location>
        <begin position="68"/>
        <end position="177"/>
    </location>
</feature>
<sequence length="185" mass="19766">MAETLEDALIAQGLEVAAHYPCERCSRQVAPFAMLRSGDVFLCTGCLTDLARETTAAAEAADLTIACDRKWAEIKEARQRAEGAGVDIGLGHMQSDADSRRRVFEAMPFAQTALAEGQAYSRLWTMTDNTNVPHSAEQIIAAGKAMDALTAACNNTAQALRAQIETAETIAAIDAIAWPVPPEGE</sequence>
<dbReference type="RefSeq" id="WP_119762960.1">
    <property type="nucleotide sequence ID" value="NZ_QYUM01000003.1"/>
</dbReference>
<evidence type="ECO:0000313" key="3">
    <source>
        <dbReference type="Proteomes" id="UP000286100"/>
    </source>
</evidence>
<proteinExistence type="predicted"/>
<comment type="caution">
    <text evidence="2">The sequence shown here is derived from an EMBL/GenBank/DDBJ whole genome shotgun (WGS) entry which is preliminary data.</text>
</comment>
<gene>
    <name evidence="2" type="ORF">D3876_13495</name>
</gene>
<evidence type="ECO:0000313" key="2">
    <source>
        <dbReference type="EMBL" id="RJF91141.1"/>
    </source>
</evidence>
<dbReference type="AlphaFoldDB" id="A0A418WMC1"/>
<dbReference type="InterPro" id="IPR025484">
    <property type="entry name" value="DUF4376"/>
</dbReference>
<organism evidence="2 3">
    <name type="scientific">Sphingomonas cavernae</name>
    <dbReference type="NCBI Taxonomy" id="2320861"/>
    <lineage>
        <taxon>Bacteria</taxon>
        <taxon>Pseudomonadati</taxon>
        <taxon>Pseudomonadota</taxon>
        <taxon>Alphaproteobacteria</taxon>
        <taxon>Sphingomonadales</taxon>
        <taxon>Sphingomonadaceae</taxon>
        <taxon>Sphingomonas</taxon>
    </lineage>
</organism>
<protein>
    <submittedName>
        <fullName evidence="2">DUF4376 domain-containing protein</fullName>
    </submittedName>
</protein>